<feature type="domain" description="Glycosyltransferase subfamily 4-like N-terminal" evidence="3">
    <location>
        <begin position="13"/>
        <end position="151"/>
    </location>
</feature>
<sequence>MRVIAIHLLNDYSGSPKVLMQLLKGWTKNNIETHLYTCGGREGFLSDIPKVHYHFYRYRFVENKFLRLLFLFASQFILAIQLLFILEKADVVYVNTVLPFGAGIIAKLKGCKVIYHIHETSIKPKILKHFLFGVVKWTATEVVYVSNFLAEREPLNLKKNVLYNVLEESFVERASMHLNKEKKEKIVLMICSLKAYKGVNEFLKLAQMNPEFTFKLVTNATQTEIENYFKDETVPTNLILYPTQTNTHPFYQEASVVLNLSDTNLWVETFGLTVLEAMAYGLPTIVPPVGGVVELVEERKNGFLMDSKNINLISEKLQLMLQNQTIYNQMSTYAYEKSKFFSEDYFEKESFRILSKN</sequence>
<dbReference type="Pfam" id="PF00534">
    <property type="entry name" value="Glycos_transf_1"/>
    <property type="match status" value="1"/>
</dbReference>
<dbReference type="InterPro" id="IPR001296">
    <property type="entry name" value="Glyco_trans_1"/>
</dbReference>
<dbReference type="InterPro" id="IPR028098">
    <property type="entry name" value="Glyco_trans_4-like_N"/>
</dbReference>
<keyword evidence="1" id="KW-0812">Transmembrane</keyword>
<reference evidence="5" key="1">
    <citation type="submission" date="2019-03" db="EMBL/GenBank/DDBJ databases">
        <title>Flavobacterium sp.</title>
        <authorList>
            <person name="Kim H."/>
        </authorList>
    </citation>
    <scope>NUCLEOTIDE SEQUENCE [LARGE SCALE GENOMIC DNA]</scope>
    <source>
        <strain evidence="5">GS13</strain>
    </source>
</reference>
<evidence type="ECO:0000259" key="3">
    <source>
        <dbReference type="Pfam" id="PF13439"/>
    </source>
</evidence>
<dbReference type="KEGG" id="fnk:E1750_01515"/>
<dbReference type="PANTHER" id="PTHR45947:SF3">
    <property type="entry name" value="SULFOQUINOVOSYL TRANSFERASE SQD2"/>
    <property type="match status" value="1"/>
</dbReference>
<dbReference type="OrthoDB" id="7560678at2"/>
<dbReference type="CDD" id="cd03801">
    <property type="entry name" value="GT4_PimA-like"/>
    <property type="match status" value="1"/>
</dbReference>
<dbReference type="Gene3D" id="3.40.50.2000">
    <property type="entry name" value="Glycogen Phosphorylase B"/>
    <property type="match status" value="2"/>
</dbReference>
<keyword evidence="4" id="KW-0808">Transferase</keyword>
<evidence type="ECO:0000313" key="4">
    <source>
        <dbReference type="EMBL" id="QBN17528.1"/>
    </source>
</evidence>
<dbReference type="Pfam" id="PF13439">
    <property type="entry name" value="Glyco_transf_4"/>
    <property type="match status" value="1"/>
</dbReference>
<evidence type="ECO:0000313" key="5">
    <source>
        <dbReference type="Proteomes" id="UP000291124"/>
    </source>
</evidence>
<dbReference type="Proteomes" id="UP000291124">
    <property type="component" value="Chromosome"/>
</dbReference>
<proteinExistence type="predicted"/>
<dbReference type="AlphaFoldDB" id="A0A4P6Y7F9"/>
<name>A0A4P6Y7F9_9FLAO</name>
<dbReference type="PANTHER" id="PTHR45947">
    <property type="entry name" value="SULFOQUINOVOSYL TRANSFERASE SQD2"/>
    <property type="match status" value="1"/>
</dbReference>
<keyword evidence="5" id="KW-1185">Reference proteome</keyword>
<dbReference type="GO" id="GO:0016757">
    <property type="term" value="F:glycosyltransferase activity"/>
    <property type="evidence" value="ECO:0007669"/>
    <property type="project" value="InterPro"/>
</dbReference>
<keyword evidence="1" id="KW-1133">Transmembrane helix</keyword>
<feature type="transmembrane region" description="Helical" evidence="1">
    <location>
        <begin position="65"/>
        <end position="86"/>
    </location>
</feature>
<evidence type="ECO:0000259" key="2">
    <source>
        <dbReference type="Pfam" id="PF00534"/>
    </source>
</evidence>
<dbReference type="InterPro" id="IPR050194">
    <property type="entry name" value="Glycosyltransferase_grp1"/>
</dbReference>
<dbReference type="EMBL" id="CP037933">
    <property type="protein sequence ID" value="QBN17528.1"/>
    <property type="molecule type" value="Genomic_DNA"/>
</dbReference>
<organism evidence="4 5">
    <name type="scientific">Flavobacterium nackdongense</name>
    <dbReference type="NCBI Taxonomy" id="2547394"/>
    <lineage>
        <taxon>Bacteria</taxon>
        <taxon>Pseudomonadati</taxon>
        <taxon>Bacteroidota</taxon>
        <taxon>Flavobacteriia</taxon>
        <taxon>Flavobacteriales</taxon>
        <taxon>Flavobacteriaceae</taxon>
        <taxon>Flavobacterium</taxon>
    </lineage>
</organism>
<evidence type="ECO:0000256" key="1">
    <source>
        <dbReference type="SAM" id="Phobius"/>
    </source>
</evidence>
<keyword evidence="1" id="KW-0472">Membrane</keyword>
<feature type="domain" description="Glycosyl transferase family 1" evidence="2">
    <location>
        <begin position="178"/>
        <end position="336"/>
    </location>
</feature>
<gene>
    <name evidence="4" type="ORF">E1750_01515</name>
</gene>
<dbReference type="SUPFAM" id="SSF53756">
    <property type="entry name" value="UDP-Glycosyltransferase/glycogen phosphorylase"/>
    <property type="match status" value="1"/>
</dbReference>
<accession>A0A4P6Y7F9</accession>
<protein>
    <submittedName>
        <fullName evidence="4">Glycosyltransferase</fullName>
    </submittedName>
</protein>
<dbReference type="RefSeq" id="WP_133275059.1">
    <property type="nucleotide sequence ID" value="NZ_CP037933.1"/>
</dbReference>